<dbReference type="AlphaFoldDB" id="A0A8C7S1K8"/>
<evidence type="ECO:0000256" key="6">
    <source>
        <dbReference type="ARBA" id="ARBA00023065"/>
    </source>
</evidence>
<evidence type="ECO:0000256" key="3">
    <source>
        <dbReference type="ARBA" id="ARBA00022448"/>
    </source>
</evidence>
<feature type="transmembrane region" description="Helical" evidence="8">
    <location>
        <begin position="137"/>
        <end position="160"/>
    </location>
</feature>
<dbReference type="Proteomes" id="UP000694395">
    <property type="component" value="Chromosome 3"/>
</dbReference>
<evidence type="ECO:0000256" key="5">
    <source>
        <dbReference type="ARBA" id="ARBA00022989"/>
    </source>
</evidence>
<reference evidence="9" key="1">
    <citation type="submission" date="2020-07" db="EMBL/GenBank/DDBJ databases">
        <title>A long reads based de novo assembly of the rainbow trout Arlee double haploid line genome.</title>
        <authorList>
            <person name="Gao G."/>
            <person name="Palti Y."/>
        </authorList>
    </citation>
    <scope>NUCLEOTIDE SEQUENCE [LARGE SCALE GENOMIC DNA]</scope>
</reference>
<dbReference type="GeneTree" id="ENSGT01150000287192"/>
<keyword evidence="7 8" id="KW-0472">Membrane</keyword>
<sequence length="179" mass="19800">MCSSTRLTLKCWDLHLFPPQPDLSDTGGGRTSSLRWSGQLCDMDLSLLVAFCSCVPPALGSGFGREMPASRMVEKDYDSAFHYDYESLRIGGLIFAVVLFVMGIVLIVSQKCPCKSSPKSRPSGVPEAEAGVVTGKIIYIFVFIGILVFIKCLICMYHFIYETNTSHRVYHSALRSPVM</sequence>
<dbReference type="PROSITE" id="PS01310">
    <property type="entry name" value="FXYD"/>
    <property type="match status" value="1"/>
</dbReference>
<name>A0A8C7S1K8_ONCMY</name>
<feature type="transmembrane region" description="Helical" evidence="8">
    <location>
        <begin position="90"/>
        <end position="109"/>
    </location>
</feature>
<organism evidence="9 10">
    <name type="scientific">Oncorhynchus mykiss</name>
    <name type="common">Rainbow trout</name>
    <name type="synonym">Salmo gairdneri</name>
    <dbReference type="NCBI Taxonomy" id="8022"/>
    <lineage>
        <taxon>Eukaryota</taxon>
        <taxon>Metazoa</taxon>
        <taxon>Chordata</taxon>
        <taxon>Craniata</taxon>
        <taxon>Vertebrata</taxon>
        <taxon>Euteleostomi</taxon>
        <taxon>Actinopterygii</taxon>
        <taxon>Neopterygii</taxon>
        <taxon>Teleostei</taxon>
        <taxon>Protacanthopterygii</taxon>
        <taxon>Salmoniformes</taxon>
        <taxon>Salmonidae</taxon>
        <taxon>Salmoninae</taxon>
        <taxon>Oncorhynchus</taxon>
    </lineage>
</organism>
<keyword evidence="10" id="KW-1185">Reference proteome</keyword>
<gene>
    <name evidence="9" type="primary">LOC110511049</name>
</gene>
<comment type="similarity">
    <text evidence="2 8">Belongs to the FXYD family.</text>
</comment>
<dbReference type="InterPro" id="IPR000272">
    <property type="entry name" value="Ion-transport_regulator_FXYD"/>
</dbReference>
<dbReference type="GO" id="GO:0006811">
    <property type="term" value="P:monoatomic ion transport"/>
    <property type="evidence" value="ECO:0007669"/>
    <property type="project" value="UniProtKB-KW"/>
</dbReference>
<keyword evidence="6 8" id="KW-0406">Ion transport</keyword>
<keyword evidence="3 8" id="KW-0813">Transport</keyword>
<dbReference type="GO" id="GO:0016020">
    <property type="term" value="C:membrane"/>
    <property type="evidence" value="ECO:0007669"/>
    <property type="project" value="UniProtKB-SubCell"/>
</dbReference>
<dbReference type="InterPro" id="IPR047297">
    <property type="entry name" value="FXYD_motif"/>
</dbReference>
<keyword evidence="4 8" id="KW-0812">Transmembrane</keyword>
<evidence type="ECO:0000256" key="8">
    <source>
        <dbReference type="RuleBase" id="RU364131"/>
    </source>
</evidence>
<evidence type="ECO:0000256" key="4">
    <source>
        <dbReference type="ARBA" id="ARBA00022692"/>
    </source>
</evidence>
<dbReference type="CDD" id="cd20324">
    <property type="entry name" value="FXYD6"/>
    <property type="match status" value="1"/>
</dbReference>
<dbReference type="GO" id="GO:0017080">
    <property type="term" value="F:sodium channel regulator activity"/>
    <property type="evidence" value="ECO:0007669"/>
    <property type="project" value="TreeGrafter"/>
</dbReference>
<dbReference type="PANTHER" id="PTHR14132">
    <property type="entry name" value="SODIUM/POTASSIUM-TRANSPORTING ATPASE SUBUNIT GAMMA"/>
    <property type="match status" value="1"/>
</dbReference>
<comment type="subcellular location">
    <subcellularLocation>
        <location evidence="1">Membrane</location>
        <topology evidence="1">Single-pass membrane protein</topology>
    </subcellularLocation>
</comment>
<evidence type="ECO:0000256" key="1">
    <source>
        <dbReference type="ARBA" id="ARBA00004167"/>
    </source>
</evidence>
<dbReference type="GO" id="GO:0043269">
    <property type="term" value="P:regulation of monoatomic ion transport"/>
    <property type="evidence" value="ECO:0007669"/>
    <property type="project" value="InterPro"/>
</dbReference>
<comment type="caution">
    <text evidence="8">Lacks conserved residue(s) required for the propagation of feature annotation.</text>
</comment>
<protein>
    <recommendedName>
        <fullName evidence="8">FXYD domain-containing ion transport regulator</fullName>
    </recommendedName>
</protein>
<evidence type="ECO:0000313" key="10">
    <source>
        <dbReference type="Proteomes" id="UP000694395"/>
    </source>
</evidence>
<reference evidence="9" key="2">
    <citation type="submission" date="2025-08" db="UniProtKB">
        <authorList>
            <consortium name="Ensembl"/>
        </authorList>
    </citation>
    <scope>IDENTIFICATION</scope>
</reference>
<dbReference type="Ensembl" id="ENSOMYT00000064936.2">
    <property type="protein sequence ID" value="ENSOMYP00000059647.2"/>
    <property type="gene ID" value="ENSOMYG00000027544.2"/>
</dbReference>
<evidence type="ECO:0000256" key="2">
    <source>
        <dbReference type="ARBA" id="ARBA00005948"/>
    </source>
</evidence>
<proteinExistence type="inferred from homology"/>
<accession>A0A8C7S1K8</accession>
<evidence type="ECO:0000313" key="9">
    <source>
        <dbReference type="Ensembl" id="ENSOMYP00000059647.2"/>
    </source>
</evidence>
<dbReference type="Gene3D" id="1.20.5.780">
    <property type="entry name" value="Single helix bin"/>
    <property type="match status" value="1"/>
</dbReference>
<keyword evidence="5 8" id="KW-1133">Transmembrane helix</keyword>
<dbReference type="Pfam" id="PF02038">
    <property type="entry name" value="ATP1G1_PLM_MAT8"/>
    <property type="match status" value="1"/>
</dbReference>
<feature type="transmembrane region" description="Helical" evidence="8">
    <location>
        <begin position="45"/>
        <end position="64"/>
    </location>
</feature>
<reference evidence="9" key="3">
    <citation type="submission" date="2025-09" db="UniProtKB">
        <authorList>
            <consortium name="Ensembl"/>
        </authorList>
    </citation>
    <scope>IDENTIFICATION</scope>
</reference>
<evidence type="ECO:0000256" key="7">
    <source>
        <dbReference type="ARBA" id="ARBA00023136"/>
    </source>
</evidence>